<dbReference type="Gene3D" id="1.20.120.1770">
    <property type="match status" value="1"/>
</dbReference>
<gene>
    <name evidence="1" type="ORF">OSTQU699_LOCUS9487</name>
</gene>
<evidence type="ECO:0000313" key="2">
    <source>
        <dbReference type="Proteomes" id="UP000708148"/>
    </source>
</evidence>
<keyword evidence="2" id="KW-1185">Reference proteome</keyword>
<organism evidence="1 2">
    <name type="scientific">Ostreobium quekettii</name>
    <dbReference type="NCBI Taxonomy" id="121088"/>
    <lineage>
        <taxon>Eukaryota</taxon>
        <taxon>Viridiplantae</taxon>
        <taxon>Chlorophyta</taxon>
        <taxon>core chlorophytes</taxon>
        <taxon>Ulvophyceae</taxon>
        <taxon>TCBD clade</taxon>
        <taxon>Bryopsidales</taxon>
        <taxon>Ostreobineae</taxon>
        <taxon>Ostreobiaceae</taxon>
        <taxon>Ostreobium</taxon>
    </lineage>
</organism>
<evidence type="ECO:0008006" key="3">
    <source>
        <dbReference type="Google" id="ProtNLM"/>
    </source>
</evidence>
<evidence type="ECO:0000313" key="1">
    <source>
        <dbReference type="EMBL" id="CAD7704130.1"/>
    </source>
</evidence>
<protein>
    <recommendedName>
        <fullName evidence="3">Cytochrome b561 domain-containing protein</fullName>
    </recommendedName>
</protein>
<name>A0A8S1JAP4_9CHLO</name>
<reference evidence="1" key="1">
    <citation type="submission" date="2020-12" db="EMBL/GenBank/DDBJ databases">
        <authorList>
            <person name="Iha C."/>
        </authorList>
    </citation>
    <scope>NUCLEOTIDE SEQUENCE</scope>
</reference>
<dbReference type="OrthoDB" id="2419613at2759"/>
<dbReference type="EMBL" id="CAJHUC010002650">
    <property type="protein sequence ID" value="CAD7704130.1"/>
    <property type="molecule type" value="Genomic_DNA"/>
</dbReference>
<dbReference type="Proteomes" id="UP000708148">
    <property type="component" value="Unassembled WGS sequence"/>
</dbReference>
<proteinExistence type="predicted"/>
<accession>A0A8S1JAP4</accession>
<dbReference type="AlphaFoldDB" id="A0A8S1JAP4"/>
<sequence length="113" mass="12419">MFLMLASLVTVMLTFEKPFMAEGRLHKYCGIGISSLLGVQIAMGLLRPSSHHRLRWVYELCHHWLGRILLVAGTTVASLGVNALKALFDDSITGWVSVLLRGQSLVLACVDPV</sequence>
<comment type="caution">
    <text evidence="1">The sequence shown here is derived from an EMBL/GenBank/DDBJ whole genome shotgun (WGS) entry which is preliminary data.</text>
</comment>